<comment type="caution">
    <text evidence="8">The sequence shown here is derived from an EMBL/GenBank/DDBJ whole genome shotgun (WGS) entry which is preliminary data.</text>
</comment>
<keyword evidence="2" id="KW-0813">Transport</keyword>
<sequence>MILGIATGALVHYQAGAGFKTSFATNVKLLSTIFIRLVQMIIAPLVFSTLVVGIAKLGDLKAVGRVGGKAILWFITASLASLLLGMVLVNYFEPGALIKGLERDDAGLADLATKGKSFSLQNFVEHVIPKSFIEAMATNEILQIVVFSIFFGVAAAAIGDYAKPVVYALERVSHIVLKIVNYVMNFAPLGVFGAIAAVVASRGFKIFEFYANYFLYFIIGIVLLWMLLLGVGYLILGNRMKELMRRISSPLLVAFSTTSSEAVFPKLTEELERFGCRDRIVAFVLPLGYSFNLDGSMMYMTFASLAIAQAYGIQMPMGEQLTMLLVLMLTSKGVAGVPRASLVVVLATCAMFNIPPEGVALILPIDHFCDMFRTATNVVGNSIATSVVSKWEGELGE</sequence>
<evidence type="ECO:0000256" key="3">
    <source>
        <dbReference type="ARBA" id="ARBA00022475"/>
    </source>
</evidence>
<evidence type="ECO:0000256" key="1">
    <source>
        <dbReference type="ARBA" id="ARBA00004651"/>
    </source>
</evidence>
<accession>A0ABP8GK81</accession>
<organism evidence="8 9">
    <name type="scientific">Flaviaesturariibacter amylovorans</name>
    <dbReference type="NCBI Taxonomy" id="1084520"/>
    <lineage>
        <taxon>Bacteria</taxon>
        <taxon>Pseudomonadati</taxon>
        <taxon>Bacteroidota</taxon>
        <taxon>Chitinophagia</taxon>
        <taxon>Chitinophagales</taxon>
        <taxon>Chitinophagaceae</taxon>
        <taxon>Flaviaestuariibacter</taxon>
    </lineage>
</organism>
<protein>
    <submittedName>
        <fullName evidence="8">Cation:dicarboxylase symporter family transporter</fullName>
    </submittedName>
</protein>
<evidence type="ECO:0000256" key="6">
    <source>
        <dbReference type="ARBA" id="ARBA00023136"/>
    </source>
</evidence>
<dbReference type="Proteomes" id="UP001501725">
    <property type="component" value="Unassembled WGS sequence"/>
</dbReference>
<feature type="transmembrane region" description="Helical" evidence="7">
    <location>
        <begin position="141"/>
        <end position="158"/>
    </location>
</feature>
<name>A0ABP8GK81_9BACT</name>
<dbReference type="SUPFAM" id="SSF118215">
    <property type="entry name" value="Proton glutamate symport protein"/>
    <property type="match status" value="1"/>
</dbReference>
<keyword evidence="4 7" id="KW-0812">Transmembrane</keyword>
<dbReference type="InterPro" id="IPR036458">
    <property type="entry name" value="Na:dicarbo_symporter_sf"/>
</dbReference>
<keyword evidence="5 7" id="KW-1133">Transmembrane helix</keyword>
<dbReference type="EMBL" id="BAABGY010000006">
    <property type="protein sequence ID" value="GAA4325855.1"/>
    <property type="molecule type" value="Genomic_DNA"/>
</dbReference>
<gene>
    <name evidence="8" type="ORF">GCM10023184_14100</name>
</gene>
<dbReference type="InterPro" id="IPR001991">
    <property type="entry name" value="Na-dicarboxylate_symporter"/>
</dbReference>
<evidence type="ECO:0000313" key="9">
    <source>
        <dbReference type="Proteomes" id="UP001501725"/>
    </source>
</evidence>
<proteinExistence type="predicted"/>
<dbReference type="PANTHER" id="PTHR42865:SF7">
    <property type="entry name" value="PROTON_GLUTAMATE-ASPARTATE SYMPORTER"/>
    <property type="match status" value="1"/>
</dbReference>
<keyword evidence="6 7" id="KW-0472">Membrane</keyword>
<dbReference type="Pfam" id="PF00375">
    <property type="entry name" value="SDF"/>
    <property type="match status" value="1"/>
</dbReference>
<dbReference type="PANTHER" id="PTHR42865">
    <property type="entry name" value="PROTON/GLUTAMATE-ASPARTATE SYMPORTER"/>
    <property type="match status" value="1"/>
</dbReference>
<evidence type="ECO:0000256" key="2">
    <source>
        <dbReference type="ARBA" id="ARBA00022448"/>
    </source>
</evidence>
<evidence type="ECO:0000256" key="5">
    <source>
        <dbReference type="ARBA" id="ARBA00022989"/>
    </source>
</evidence>
<dbReference type="PRINTS" id="PR00173">
    <property type="entry name" value="EDTRNSPORT"/>
</dbReference>
<keyword evidence="9" id="KW-1185">Reference proteome</keyword>
<feature type="transmembrane region" description="Helical" evidence="7">
    <location>
        <begin position="179"/>
        <end position="201"/>
    </location>
</feature>
<evidence type="ECO:0000256" key="4">
    <source>
        <dbReference type="ARBA" id="ARBA00022692"/>
    </source>
</evidence>
<evidence type="ECO:0000313" key="8">
    <source>
        <dbReference type="EMBL" id="GAA4325855.1"/>
    </source>
</evidence>
<keyword evidence="3" id="KW-1003">Cell membrane</keyword>
<comment type="subcellular location">
    <subcellularLocation>
        <location evidence="1">Cell membrane</location>
        <topology evidence="1">Multi-pass membrane protein</topology>
    </subcellularLocation>
</comment>
<dbReference type="Gene3D" id="1.10.3860.10">
    <property type="entry name" value="Sodium:dicarboxylate symporter"/>
    <property type="match status" value="1"/>
</dbReference>
<reference evidence="9" key="1">
    <citation type="journal article" date="2019" name="Int. J. Syst. Evol. Microbiol.">
        <title>The Global Catalogue of Microorganisms (GCM) 10K type strain sequencing project: providing services to taxonomists for standard genome sequencing and annotation.</title>
        <authorList>
            <consortium name="The Broad Institute Genomics Platform"/>
            <consortium name="The Broad Institute Genome Sequencing Center for Infectious Disease"/>
            <person name="Wu L."/>
            <person name="Ma J."/>
        </authorList>
    </citation>
    <scope>NUCLEOTIDE SEQUENCE [LARGE SCALE GENOMIC DNA]</scope>
    <source>
        <strain evidence="9">JCM 17919</strain>
    </source>
</reference>
<feature type="transmembrane region" description="Helical" evidence="7">
    <location>
        <begin position="213"/>
        <end position="236"/>
    </location>
</feature>
<feature type="transmembrane region" description="Helical" evidence="7">
    <location>
        <begin position="70"/>
        <end position="92"/>
    </location>
</feature>
<feature type="transmembrane region" description="Helical" evidence="7">
    <location>
        <begin position="33"/>
        <end position="58"/>
    </location>
</feature>
<evidence type="ECO:0000256" key="7">
    <source>
        <dbReference type="SAM" id="Phobius"/>
    </source>
</evidence>